<name>A0A9Q0J9M3_9ROSI</name>
<dbReference type="OrthoDB" id="776574at2759"/>
<dbReference type="Proteomes" id="UP001141552">
    <property type="component" value="Unassembled WGS sequence"/>
</dbReference>
<proteinExistence type="predicted"/>
<comment type="caution">
    <text evidence="2">The sequence shown here is derived from an EMBL/GenBank/DDBJ whole genome shotgun (WGS) entry which is preliminary data.</text>
</comment>
<evidence type="ECO:0000313" key="3">
    <source>
        <dbReference type="Proteomes" id="UP001141552"/>
    </source>
</evidence>
<evidence type="ECO:0000256" key="1">
    <source>
        <dbReference type="SAM" id="MobiDB-lite"/>
    </source>
</evidence>
<organism evidence="2 3">
    <name type="scientific">Turnera subulata</name>
    <dbReference type="NCBI Taxonomy" id="218843"/>
    <lineage>
        <taxon>Eukaryota</taxon>
        <taxon>Viridiplantae</taxon>
        <taxon>Streptophyta</taxon>
        <taxon>Embryophyta</taxon>
        <taxon>Tracheophyta</taxon>
        <taxon>Spermatophyta</taxon>
        <taxon>Magnoliopsida</taxon>
        <taxon>eudicotyledons</taxon>
        <taxon>Gunneridae</taxon>
        <taxon>Pentapetalae</taxon>
        <taxon>rosids</taxon>
        <taxon>fabids</taxon>
        <taxon>Malpighiales</taxon>
        <taxon>Passifloraceae</taxon>
        <taxon>Turnera</taxon>
    </lineage>
</organism>
<sequence length="343" mass="39429">MQDLCNHLSSLNLPYKGDEEFVFWGGKGTHKYKNFSDRTQFEEGDDDCCSPTLWKRDMPRAFNHEASPLLDRRYKNTCTSPRARSQAILEGRREMLEMLRNMPESSYELSLKDMVDEPEASRGGQEELLIQDASFDFNPDGAIEKQKRKRAKKITNSRQISRAGSMEKETFLIKTFVPTSLSWKTKVKTGNGSKVSPRPSFDGSQGHLDKEWWMKRILVSRRSRSSGSSSSSSSSTSSNPKGIIRHGYTSSFRGCCPFFSTRKNMDLHFLQHVPFGIPFGFYKVVCSWPEICLNNSDSLKKMSIISTIYKVLTILKYINNSKRYLYKKLKDLSLNQSFQFKTE</sequence>
<dbReference type="AlphaFoldDB" id="A0A9Q0J9M3"/>
<feature type="compositionally biased region" description="Low complexity" evidence="1">
    <location>
        <begin position="225"/>
        <end position="238"/>
    </location>
</feature>
<protein>
    <submittedName>
        <fullName evidence="2">Uncharacterized protein</fullName>
    </submittedName>
</protein>
<keyword evidence="3" id="KW-1185">Reference proteome</keyword>
<feature type="region of interest" description="Disordered" evidence="1">
    <location>
        <begin position="187"/>
        <end position="206"/>
    </location>
</feature>
<reference evidence="2" key="2">
    <citation type="journal article" date="2023" name="Plants (Basel)">
        <title>Annotation of the Turnera subulata (Passifloraceae) Draft Genome Reveals the S-Locus Evolved after the Divergence of Turneroideae from Passifloroideae in a Stepwise Manner.</title>
        <authorList>
            <person name="Henning P.M."/>
            <person name="Roalson E.H."/>
            <person name="Mir W."/>
            <person name="McCubbin A.G."/>
            <person name="Shore J.S."/>
        </authorList>
    </citation>
    <scope>NUCLEOTIDE SEQUENCE</scope>
    <source>
        <strain evidence="2">F60SS</strain>
    </source>
</reference>
<evidence type="ECO:0000313" key="2">
    <source>
        <dbReference type="EMBL" id="KAJ4833518.1"/>
    </source>
</evidence>
<dbReference type="PANTHER" id="PTHR34193">
    <property type="entry name" value="OS11G0199801 PROTEIN"/>
    <property type="match status" value="1"/>
</dbReference>
<dbReference type="PANTHER" id="PTHR34193:SF10">
    <property type="entry name" value="DUF1645 FAMILY PROTEIN"/>
    <property type="match status" value="1"/>
</dbReference>
<accession>A0A9Q0J9M3</accession>
<dbReference type="EMBL" id="JAKUCV010004928">
    <property type="protein sequence ID" value="KAJ4833518.1"/>
    <property type="molecule type" value="Genomic_DNA"/>
</dbReference>
<reference evidence="2" key="1">
    <citation type="submission" date="2022-02" db="EMBL/GenBank/DDBJ databases">
        <authorList>
            <person name="Henning P.M."/>
            <person name="McCubbin A.G."/>
            <person name="Shore J.S."/>
        </authorList>
    </citation>
    <scope>NUCLEOTIDE SEQUENCE</scope>
    <source>
        <strain evidence="2">F60SS</strain>
        <tissue evidence="2">Leaves</tissue>
    </source>
</reference>
<gene>
    <name evidence="2" type="ORF">Tsubulata_030051</name>
</gene>
<feature type="region of interest" description="Disordered" evidence="1">
    <location>
        <begin position="223"/>
        <end position="242"/>
    </location>
</feature>